<dbReference type="AlphaFoldDB" id="A0A9N8EHQ4"/>
<protein>
    <submittedName>
        <fullName evidence="2">Uncharacterized protein</fullName>
    </submittedName>
</protein>
<gene>
    <name evidence="2" type="ORF">SEMRO_1011_G231110.1</name>
</gene>
<evidence type="ECO:0000256" key="1">
    <source>
        <dbReference type="SAM" id="MobiDB-lite"/>
    </source>
</evidence>
<sequence length="103" mass="11824">MEPSEPHIVGSQQGERSLAGRSLEEERESPGQKKRQLVASNDDFNKTTAEPACTDDHFRHRMNEACLPLRTNGRLFARGLRRKHKFLHQLNPTTPITQDWGDF</sequence>
<feature type="region of interest" description="Disordered" evidence="1">
    <location>
        <begin position="1"/>
        <end position="48"/>
    </location>
</feature>
<organism evidence="2 3">
    <name type="scientific">Seminavis robusta</name>
    <dbReference type="NCBI Taxonomy" id="568900"/>
    <lineage>
        <taxon>Eukaryota</taxon>
        <taxon>Sar</taxon>
        <taxon>Stramenopiles</taxon>
        <taxon>Ochrophyta</taxon>
        <taxon>Bacillariophyta</taxon>
        <taxon>Bacillariophyceae</taxon>
        <taxon>Bacillariophycidae</taxon>
        <taxon>Naviculales</taxon>
        <taxon>Naviculaceae</taxon>
        <taxon>Seminavis</taxon>
    </lineage>
</organism>
<name>A0A9N8EHQ4_9STRA</name>
<keyword evidence="3" id="KW-1185">Reference proteome</keyword>
<feature type="compositionally biased region" description="Basic and acidic residues" evidence="1">
    <location>
        <begin position="22"/>
        <end position="31"/>
    </location>
</feature>
<evidence type="ECO:0000313" key="2">
    <source>
        <dbReference type="EMBL" id="CAB9519374.1"/>
    </source>
</evidence>
<evidence type="ECO:0000313" key="3">
    <source>
        <dbReference type="Proteomes" id="UP001153069"/>
    </source>
</evidence>
<proteinExistence type="predicted"/>
<reference evidence="2" key="1">
    <citation type="submission" date="2020-06" db="EMBL/GenBank/DDBJ databases">
        <authorList>
            <consortium name="Plant Systems Biology data submission"/>
        </authorList>
    </citation>
    <scope>NUCLEOTIDE SEQUENCE</scope>
    <source>
        <strain evidence="2">D6</strain>
    </source>
</reference>
<accession>A0A9N8EHQ4</accession>
<comment type="caution">
    <text evidence="2">The sequence shown here is derived from an EMBL/GenBank/DDBJ whole genome shotgun (WGS) entry which is preliminary data.</text>
</comment>
<dbReference type="EMBL" id="CAICTM010001009">
    <property type="protein sequence ID" value="CAB9519374.1"/>
    <property type="molecule type" value="Genomic_DNA"/>
</dbReference>
<dbReference type="Proteomes" id="UP001153069">
    <property type="component" value="Unassembled WGS sequence"/>
</dbReference>